<dbReference type="OrthoDB" id="9815029at2"/>
<dbReference type="SUPFAM" id="SSF161098">
    <property type="entry name" value="MetI-like"/>
    <property type="match status" value="1"/>
</dbReference>
<evidence type="ECO:0000256" key="3">
    <source>
        <dbReference type="ARBA" id="ARBA00022448"/>
    </source>
</evidence>
<evidence type="ECO:0000256" key="5">
    <source>
        <dbReference type="ARBA" id="ARBA00022519"/>
    </source>
</evidence>
<dbReference type="Gene3D" id="1.10.3720.10">
    <property type="entry name" value="MetI-like"/>
    <property type="match status" value="1"/>
</dbReference>
<dbReference type="PROSITE" id="PS50928">
    <property type="entry name" value="ABC_TM1"/>
    <property type="match status" value="1"/>
</dbReference>
<dbReference type="EMBL" id="QYUL01000001">
    <property type="protein sequence ID" value="RJF83540.1"/>
    <property type="molecule type" value="Genomic_DNA"/>
</dbReference>
<dbReference type="Proteomes" id="UP000283458">
    <property type="component" value="Unassembled WGS sequence"/>
</dbReference>
<feature type="transmembrane region" description="Helical" evidence="9">
    <location>
        <begin position="200"/>
        <end position="224"/>
    </location>
</feature>
<feature type="transmembrane region" description="Helical" evidence="9">
    <location>
        <begin position="55"/>
        <end position="77"/>
    </location>
</feature>
<dbReference type="GO" id="GO:0043190">
    <property type="term" value="C:ATP-binding cassette (ABC) transporter complex"/>
    <property type="evidence" value="ECO:0007669"/>
    <property type="project" value="InterPro"/>
</dbReference>
<dbReference type="PANTHER" id="PTHR30133">
    <property type="entry name" value="CATIONIC AMINO ACID TRANSPORTER, MEMBRANE COMPONENT"/>
    <property type="match status" value="1"/>
</dbReference>
<name>A0A418W0K2_9PROT</name>
<keyword evidence="4" id="KW-1003">Cell membrane</keyword>
<accession>A0A418W0K2</accession>
<sequence>MPSFDLFLGPNGWGKPLLSAALMTVALSLSGLAVGALFGAVLAHARIGGGLVLRSLADAVTTILRGVPDLLVIYLFYFGGSGLLSWAGHAAGYDGFIGLPVFLTGTLALGVVSAAYQAEVFRGAFNAIPRGQIEAARAAGMRNVLMFRRILVPQVLRHALPGLGNVWQLILKDSALISVIGLVELLRAAQIGAGSTRQPFLFYSAALVLYLVITSVSGQVFRWAETRSLRPFRRA</sequence>
<dbReference type="GO" id="GO:0022857">
    <property type="term" value="F:transmembrane transporter activity"/>
    <property type="evidence" value="ECO:0007669"/>
    <property type="project" value="InterPro"/>
</dbReference>
<comment type="caution">
    <text evidence="11">The sequence shown here is derived from an EMBL/GenBank/DDBJ whole genome shotgun (WGS) entry which is preliminary data.</text>
</comment>
<evidence type="ECO:0000256" key="2">
    <source>
        <dbReference type="ARBA" id="ARBA00010072"/>
    </source>
</evidence>
<feature type="transmembrane region" description="Helical" evidence="9">
    <location>
        <begin position="20"/>
        <end position="43"/>
    </location>
</feature>
<dbReference type="AlphaFoldDB" id="A0A418W0K2"/>
<protein>
    <submittedName>
        <fullName evidence="11">ABC transporter permease subunit</fullName>
    </submittedName>
</protein>
<evidence type="ECO:0000256" key="6">
    <source>
        <dbReference type="ARBA" id="ARBA00022692"/>
    </source>
</evidence>
<evidence type="ECO:0000256" key="9">
    <source>
        <dbReference type="RuleBase" id="RU363032"/>
    </source>
</evidence>
<dbReference type="InterPro" id="IPR035906">
    <property type="entry name" value="MetI-like_sf"/>
</dbReference>
<evidence type="ECO:0000313" key="12">
    <source>
        <dbReference type="Proteomes" id="UP000283458"/>
    </source>
</evidence>
<keyword evidence="3 9" id="KW-0813">Transport</keyword>
<dbReference type="InterPro" id="IPR051613">
    <property type="entry name" value="ABC_transp_permease_HisMQ"/>
</dbReference>
<evidence type="ECO:0000259" key="10">
    <source>
        <dbReference type="PROSITE" id="PS50928"/>
    </source>
</evidence>
<dbReference type="CDD" id="cd06261">
    <property type="entry name" value="TM_PBP2"/>
    <property type="match status" value="1"/>
</dbReference>
<feature type="domain" description="ABC transmembrane type-1" evidence="10">
    <location>
        <begin position="17"/>
        <end position="221"/>
    </location>
</feature>
<gene>
    <name evidence="11" type="ORF">D3877_02475</name>
</gene>
<keyword evidence="6 9" id="KW-0812">Transmembrane</keyword>
<keyword evidence="8 9" id="KW-0472">Membrane</keyword>
<comment type="subcellular location">
    <subcellularLocation>
        <location evidence="1">Cell inner membrane</location>
        <topology evidence="1">Multi-pass membrane protein</topology>
    </subcellularLocation>
    <subcellularLocation>
        <location evidence="9">Cell membrane</location>
        <topology evidence="9">Multi-pass membrane protein</topology>
    </subcellularLocation>
</comment>
<dbReference type="RefSeq" id="WP_119829179.1">
    <property type="nucleotide sequence ID" value="NZ_QYUL01000001.1"/>
</dbReference>
<organism evidence="11 12">
    <name type="scientific">Azospirillum cavernae</name>
    <dbReference type="NCBI Taxonomy" id="2320860"/>
    <lineage>
        <taxon>Bacteria</taxon>
        <taxon>Pseudomonadati</taxon>
        <taxon>Pseudomonadota</taxon>
        <taxon>Alphaproteobacteria</taxon>
        <taxon>Rhodospirillales</taxon>
        <taxon>Azospirillaceae</taxon>
        <taxon>Azospirillum</taxon>
    </lineage>
</organism>
<dbReference type="InterPro" id="IPR000515">
    <property type="entry name" value="MetI-like"/>
</dbReference>
<dbReference type="Pfam" id="PF00528">
    <property type="entry name" value="BPD_transp_1"/>
    <property type="match status" value="1"/>
</dbReference>
<dbReference type="NCBIfam" id="TIGR01726">
    <property type="entry name" value="HEQRo_perm_3TM"/>
    <property type="match status" value="1"/>
</dbReference>
<keyword evidence="7 9" id="KW-1133">Transmembrane helix</keyword>
<comment type="similarity">
    <text evidence="2">Belongs to the binding-protein-dependent transport system permease family. HisMQ subfamily.</text>
</comment>
<dbReference type="InterPro" id="IPR010065">
    <property type="entry name" value="AA_ABC_transptr_permease_3TM"/>
</dbReference>
<keyword evidence="5" id="KW-0997">Cell inner membrane</keyword>
<feature type="transmembrane region" description="Helical" evidence="9">
    <location>
        <begin position="97"/>
        <end position="116"/>
    </location>
</feature>
<evidence type="ECO:0000256" key="4">
    <source>
        <dbReference type="ARBA" id="ARBA00022475"/>
    </source>
</evidence>
<keyword evidence="12" id="KW-1185">Reference proteome</keyword>
<evidence type="ECO:0000256" key="8">
    <source>
        <dbReference type="ARBA" id="ARBA00023136"/>
    </source>
</evidence>
<proteinExistence type="inferred from homology"/>
<evidence type="ECO:0000313" key="11">
    <source>
        <dbReference type="EMBL" id="RJF83540.1"/>
    </source>
</evidence>
<reference evidence="11 12" key="1">
    <citation type="submission" date="2018-09" db="EMBL/GenBank/DDBJ databases">
        <authorList>
            <person name="Zhu H."/>
        </authorList>
    </citation>
    <scope>NUCLEOTIDE SEQUENCE [LARGE SCALE GENOMIC DNA]</scope>
    <source>
        <strain evidence="11 12">K2W22B-5</strain>
    </source>
</reference>
<dbReference type="PANTHER" id="PTHR30133:SF2">
    <property type="entry name" value="ARGININE ABC TRANSPORTER PERMEASE PROTEIN ARTQ"/>
    <property type="match status" value="1"/>
</dbReference>
<evidence type="ECO:0000256" key="1">
    <source>
        <dbReference type="ARBA" id="ARBA00004429"/>
    </source>
</evidence>
<evidence type="ECO:0000256" key="7">
    <source>
        <dbReference type="ARBA" id="ARBA00022989"/>
    </source>
</evidence>